<dbReference type="Pfam" id="PF00939">
    <property type="entry name" value="Na_sulph_symp"/>
    <property type="match status" value="1"/>
</dbReference>
<dbReference type="InterPro" id="IPR001898">
    <property type="entry name" value="SLC13A/DASS"/>
</dbReference>
<dbReference type="PANTHER" id="PTHR10283:SF82">
    <property type="entry name" value="SOLUTE CARRIER FAMILY 13 MEMBER 2"/>
    <property type="match status" value="1"/>
</dbReference>
<evidence type="ECO:0000256" key="6">
    <source>
        <dbReference type="SAM" id="SignalP"/>
    </source>
</evidence>
<dbReference type="GO" id="GO:0005886">
    <property type="term" value="C:plasma membrane"/>
    <property type="evidence" value="ECO:0007669"/>
    <property type="project" value="TreeGrafter"/>
</dbReference>
<keyword evidence="6" id="KW-0732">Signal</keyword>
<evidence type="ECO:0000256" key="2">
    <source>
        <dbReference type="ARBA" id="ARBA00022692"/>
    </source>
</evidence>
<evidence type="ECO:0000313" key="8">
    <source>
        <dbReference type="Proteomes" id="UP000601435"/>
    </source>
</evidence>
<keyword evidence="4 5" id="KW-0472">Membrane</keyword>
<reference evidence="7" key="1">
    <citation type="submission" date="2021-02" db="EMBL/GenBank/DDBJ databases">
        <authorList>
            <person name="Dougan E. K."/>
            <person name="Rhodes N."/>
            <person name="Thang M."/>
            <person name="Chan C."/>
        </authorList>
    </citation>
    <scope>NUCLEOTIDE SEQUENCE</scope>
</reference>
<sequence length="103" mass="11440">MRQHRTLGVLIFAAIMWISEAIPIPLTGMMVGPLLFLLDVCRLGRSLSAYFSNVTLVLFGSSFISIAMERHGLDARFAKALTNCSWVESKPTRMRMAMMLAGC</sequence>
<name>A0A812S631_9DINO</name>
<dbReference type="EMBL" id="CAJNJA010020874">
    <property type="protein sequence ID" value="CAE7466236.1"/>
    <property type="molecule type" value="Genomic_DNA"/>
</dbReference>
<organism evidence="7 8">
    <name type="scientific">Symbiodinium necroappetens</name>
    <dbReference type="NCBI Taxonomy" id="1628268"/>
    <lineage>
        <taxon>Eukaryota</taxon>
        <taxon>Sar</taxon>
        <taxon>Alveolata</taxon>
        <taxon>Dinophyceae</taxon>
        <taxon>Suessiales</taxon>
        <taxon>Symbiodiniaceae</taxon>
        <taxon>Symbiodinium</taxon>
    </lineage>
</organism>
<keyword evidence="8" id="KW-1185">Reference proteome</keyword>
<feature type="signal peptide" evidence="6">
    <location>
        <begin position="1"/>
        <end position="21"/>
    </location>
</feature>
<proteinExistence type="predicted"/>
<accession>A0A812S631</accession>
<keyword evidence="2 5" id="KW-0812">Transmembrane</keyword>
<dbReference type="OrthoDB" id="421860at2759"/>
<evidence type="ECO:0000256" key="3">
    <source>
        <dbReference type="ARBA" id="ARBA00022989"/>
    </source>
</evidence>
<protein>
    <submittedName>
        <fullName evidence="7">Uncharacterized protein</fullName>
    </submittedName>
</protein>
<feature type="transmembrane region" description="Helical" evidence="5">
    <location>
        <begin position="47"/>
        <end position="67"/>
    </location>
</feature>
<comment type="caution">
    <text evidence="7">The sequence shown here is derived from an EMBL/GenBank/DDBJ whole genome shotgun (WGS) entry which is preliminary data.</text>
</comment>
<dbReference type="AlphaFoldDB" id="A0A812S631"/>
<evidence type="ECO:0000313" key="7">
    <source>
        <dbReference type="EMBL" id="CAE7466236.1"/>
    </source>
</evidence>
<dbReference type="Proteomes" id="UP000601435">
    <property type="component" value="Unassembled WGS sequence"/>
</dbReference>
<dbReference type="GO" id="GO:0015556">
    <property type="term" value="F:C4-dicarboxylate transmembrane transporter activity"/>
    <property type="evidence" value="ECO:0007669"/>
    <property type="project" value="UniProtKB-ARBA"/>
</dbReference>
<comment type="subcellular location">
    <subcellularLocation>
        <location evidence="1">Membrane</location>
        <topology evidence="1">Multi-pass membrane protein</topology>
    </subcellularLocation>
</comment>
<gene>
    <name evidence="7" type="ORF">SNEC2469_LOCUS13092</name>
</gene>
<evidence type="ECO:0000256" key="1">
    <source>
        <dbReference type="ARBA" id="ARBA00004141"/>
    </source>
</evidence>
<dbReference type="GO" id="GO:0005310">
    <property type="term" value="F:dicarboxylic acid transmembrane transporter activity"/>
    <property type="evidence" value="ECO:0007669"/>
    <property type="project" value="UniProtKB-ARBA"/>
</dbReference>
<evidence type="ECO:0000256" key="5">
    <source>
        <dbReference type="SAM" id="Phobius"/>
    </source>
</evidence>
<feature type="chain" id="PRO_5032757895" evidence="6">
    <location>
        <begin position="22"/>
        <end position="103"/>
    </location>
</feature>
<feature type="non-terminal residue" evidence="7">
    <location>
        <position position="103"/>
    </location>
</feature>
<dbReference type="PANTHER" id="PTHR10283">
    <property type="entry name" value="SOLUTE CARRIER FAMILY 13 MEMBER"/>
    <property type="match status" value="1"/>
</dbReference>
<evidence type="ECO:0000256" key="4">
    <source>
        <dbReference type="ARBA" id="ARBA00023136"/>
    </source>
</evidence>
<keyword evidence="3 5" id="KW-1133">Transmembrane helix</keyword>